<organism evidence="2 3">
    <name type="scientific">Chryseobacterium gallinarum</name>
    <dbReference type="NCBI Taxonomy" id="1324352"/>
    <lineage>
        <taxon>Bacteria</taxon>
        <taxon>Pseudomonadati</taxon>
        <taxon>Bacteroidota</taxon>
        <taxon>Flavobacteriia</taxon>
        <taxon>Flavobacteriales</taxon>
        <taxon>Weeksellaceae</taxon>
        <taxon>Chryseobacterium group</taxon>
        <taxon>Chryseobacterium</taxon>
    </lineage>
</organism>
<dbReference type="SUPFAM" id="SSF55729">
    <property type="entry name" value="Acyl-CoA N-acyltransferases (Nat)"/>
    <property type="match status" value="1"/>
</dbReference>
<dbReference type="Gene3D" id="3.40.630.30">
    <property type="match status" value="1"/>
</dbReference>
<dbReference type="OrthoDB" id="4966223at2"/>
<keyword evidence="2" id="KW-0808">Transferase</keyword>
<dbReference type="InterPro" id="IPR000182">
    <property type="entry name" value="GNAT_dom"/>
</dbReference>
<dbReference type="Proteomes" id="UP000035213">
    <property type="component" value="Chromosome"/>
</dbReference>
<sequence length="215" mass="24964">MKDKVEIVERWLTGWCISREVFFPVQYQSGFYVFVGDERQKERYVFPELNDDFFELARSIEEPWVYLKVCTSSDQFIGNIPERWQLQPQGYMMTCFHPMSFQEISLATGYGLEFSQYNSTFVIKILAENGEQASIGRVSLVNDFAVYDRIVTEKHHQRKGLATFLLKELEKIAVSKGFLNNILVATEEGKLLYETLGWKVYSLYTSIVIPSGTEI</sequence>
<dbReference type="Pfam" id="PF00583">
    <property type="entry name" value="Acetyltransf_1"/>
    <property type="match status" value="1"/>
</dbReference>
<evidence type="ECO:0000259" key="1">
    <source>
        <dbReference type="PROSITE" id="PS51186"/>
    </source>
</evidence>
<gene>
    <name evidence="2" type="ORF">OK18_18900</name>
</gene>
<dbReference type="AlphaFoldDB" id="A0A0G3M8U7"/>
<feature type="domain" description="N-acetyltransferase" evidence="1">
    <location>
        <begin position="44"/>
        <end position="215"/>
    </location>
</feature>
<dbReference type="RefSeq" id="WP_053329006.1">
    <property type="nucleotide sequence ID" value="NZ_CP009928.1"/>
</dbReference>
<dbReference type="STRING" id="1324352.OK18_18900"/>
<evidence type="ECO:0000313" key="2">
    <source>
        <dbReference type="EMBL" id="AKK74403.1"/>
    </source>
</evidence>
<dbReference type="GO" id="GO:0016747">
    <property type="term" value="F:acyltransferase activity, transferring groups other than amino-acyl groups"/>
    <property type="evidence" value="ECO:0007669"/>
    <property type="project" value="InterPro"/>
</dbReference>
<dbReference type="EMBL" id="CP009928">
    <property type="protein sequence ID" value="AKK74403.1"/>
    <property type="molecule type" value="Genomic_DNA"/>
</dbReference>
<name>A0A0G3M8U7_CHRGL</name>
<dbReference type="InterPro" id="IPR016181">
    <property type="entry name" value="Acyl_CoA_acyltransferase"/>
</dbReference>
<accession>A0A0G3M8U7</accession>
<reference evidence="2 3" key="1">
    <citation type="submission" date="2014-11" db="EMBL/GenBank/DDBJ databases">
        <authorList>
            <person name="Park G.-S."/>
            <person name="Hong S.-J."/>
            <person name="Jung B.K."/>
            <person name="Khan A.R."/>
            <person name="Kwak Y."/>
            <person name="Shin J.-H."/>
        </authorList>
    </citation>
    <scope>NUCLEOTIDE SEQUENCE [LARGE SCALE GENOMIC DNA]</scope>
    <source>
        <strain evidence="2 3">DSM 27622</strain>
    </source>
</reference>
<dbReference type="CDD" id="cd04301">
    <property type="entry name" value="NAT_SF"/>
    <property type="match status" value="1"/>
</dbReference>
<protein>
    <submittedName>
        <fullName evidence="2">GNAT family acetyltransferase</fullName>
    </submittedName>
</protein>
<dbReference type="PATRIC" id="fig|1324352.5.peg.3970"/>
<dbReference type="PROSITE" id="PS51186">
    <property type="entry name" value="GNAT"/>
    <property type="match status" value="1"/>
</dbReference>
<proteinExistence type="predicted"/>
<dbReference type="KEGG" id="cgn:OK18_18900"/>
<evidence type="ECO:0000313" key="3">
    <source>
        <dbReference type="Proteomes" id="UP000035213"/>
    </source>
</evidence>